<dbReference type="AlphaFoldDB" id="A0A422MYK1"/>
<feature type="compositionally biased region" description="Basic residues" evidence="1">
    <location>
        <begin position="114"/>
        <end position="127"/>
    </location>
</feature>
<dbReference type="GeneID" id="40332778"/>
<feature type="transmembrane region" description="Helical" evidence="2">
    <location>
        <begin position="90"/>
        <end position="107"/>
    </location>
</feature>
<keyword evidence="4" id="KW-1185">Reference proteome</keyword>
<feature type="compositionally biased region" description="Basic residues" evidence="1">
    <location>
        <begin position="52"/>
        <end position="62"/>
    </location>
</feature>
<gene>
    <name evidence="3" type="ORF">TraAM80_08845</name>
</gene>
<organism evidence="3 4">
    <name type="scientific">Trypanosoma rangeli</name>
    <dbReference type="NCBI Taxonomy" id="5698"/>
    <lineage>
        <taxon>Eukaryota</taxon>
        <taxon>Discoba</taxon>
        <taxon>Euglenozoa</taxon>
        <taxon>Kinetoplastea</taxon>
        <taxon>Metakinetoplastina</taxon>
        <taxon>Trypanosomatida</taxon>
        <taxon>Trypanosomatidae</taxon>
        <taxon>Trypanosoma</taxon>
        <taxon>Herpetosoma</taxon>
    </lineage>
</organism>
<keyword evidence="2" id="KW-1133">Transmembrane helix</keyword>
<dbReference type="Proteomes" id="UP000283634">
    <property type="component" value="Unassembled WGS sequence"/>
</dbReference>
<protein>
    <submittedName>
        <fullName evidence="3">Uncharacterized protein</fullName>
    </submittedName>
</protein>
<comment type="caution">
    <text evidence="3">The sequence shown here is derived from an EMBL/GenBank/DDBJ whole genome shotgun (WGS) entry which is preliminary data.</text>
</comment>
<feature type="non-terminal residue" evidence="3">
    <location>
        <position position="137"/>
    </location>
</feature>
<dbReference type="EMBL" id="MKGL01000474">
    <property type="protein sequence ID" value="RNE98315.1"/>
    <property type="molecule type" value="Genomic_DNA"/>
</dbReference>
<dbReference type="RefSeq" id="XP_029234573.1">
    <property type="nucleotide sequence ID" value="XM_029385570.1"/>
</dbReference>
<sequence>MNIAPRFHGKRVSPKSEATFGAPELCSSVSPNRVPRSGKRQAGETGTNQLRGQRKKKHTHRENHREAGNWTPMRTPQRLSIRRFPRRRRHFFLVLVLLLLVVVGADVRERATKNHLHRQPHNQRKPVHLQPLQHHLQ</sequence>
<evidence type="ECO:0000313" key="3">
    <source>
        <dbReference type="EMBL" id="RNE98315.1"/>
    </source>
</evidence>
<evidence type="ECO:0000256" key="1">
    <source>
        <dbReference type="SAM" id="MobiDB-lite"/>
    </source>
</evidence>
<evidence type="ECO:0000256" key="2">
    <source>
        <dbReference type="SAM" id="Phobius"/>
    </source>
</evidence>
<name>A0A422MYK1_TRYRA</name>
<reference evidence="3 4" key="1">
    <citation type="journal article" date="2018" name="BMC Genomics">
        <title>Genomic comparison of Trypanosoma conorhini and Trypanosoma rangeli to Trypanosoma cruzi strains of high and low virulence.</title>
        <authorList>
            <person name="Bradwell K.R."/>
            <person name="Koparde V.N."/>
            <person name="Matveyev A.V."/>
            <person name="Serrano M.G."/>
            <person name="Alves J.M."/>
            <person name="Parikh H."/>
            <person name="Huang B."/>
            <person name="Lee V."/>
            <person name="Espinosa-Alvarez O."/>
            <person name="Ortiz P.A."/>
            <person name="Costa-Martins A.G."/>
            <person name="Teixeira M.M."/>
            <person name="Buck G.A."/>
        </authorList>
    </citation>
    <scope>NUCLEOTIDE SEQUENCE [LARGE SCALE GENOMIC DNA]</scope>
    <source>
        <strain evidence="3 4">AM80</strain>
    </source>
</reference>
<evidence type="ECO:0000313" key="4">
    <source>
        <dbReference type="Proteomes" id="UP000283634"/>
    </source>
</evidence>
<proteinExistence type="predicted"/>
<keyword evidence="2" id="KW-0812">Transmembrane</keyword>
<feature type="region of interest" description="Disordered" evidence="1">
    <location>
        <begin position="114"/>
        <end position="137"/>
    </location>
</feature>
<feature type="region of interest" description="Disordered" evidence="1">
    <location>
        <begin position="1"/>
        <end position="78"/>
    </location>
</feature>
<keyword evidence="2" id="KW-0472">Membrane</keyword>
<accession>A0A422MYK1</accession>